<name>A0A9X1TGT2_9BACT</name>
<organism evidence="1 2">
    <name type="scientific">Dyadobacter chenwenxiniae</name>
    <dbReference type="NCBI Taxonomy" id="2906456"/>
    <lineage>
        <taxon>Bacteria</taxon>
        <taxon>Pseudomonadati</taxon>
        <taxon>Bacteroidota</taxon>
        <taxon>Cytophagia</taxon>
        <taxon>Cytophagales</taxon>
        <taxon>Spirosomataceae</taxon>
        <taxon>Dyadobacter</taxon>
    </lineage>
</organism>
<dbReference type="RefSeq" id="WP_234658920.1">
    <property type="nucleotide sequence ID" value="NZ_CP094997.1"/>
</dbReference>
<dbReference type="EMBL" id="JAJTTC010000017">
    <property type="protein sequence ID" value="MCF0065861.1"/>
    <property type="molecule type" value="Genomic_DNA"/>
</dbReference>
<sequence>MKTRTSIIIYFGLLCLWGCKKDQEPKMRNCGCDSEPEVILNEKGKIVFEKGEPTLYTVYWAGRPLSVCIDSTFKKILTENEIVDNDSIDFVGGGKSSCSDCNNCEPLFPVSIMSMKKI</sequence>
<evidence type="ECO:0000313" key="1">
    <source>
        <dbReference type="EMBL" id="MCF0065861.1"/>
    </source>
</evidence>
<dbReference type="Proteomes" id="UP001139000">
    <property type="component" value="Unassembled WGS sequence"/>
</dbReference>
<comment type="caution">
    <text evidence="1">The sequence shown here is derived from an EMBL/GenBank/DDBJ whole genome shotgun (WGS) entry which is preliminary data.</text>
</comment>
<accession>A0A9X1TGT2</accession>
<protein>
    <submittedName>
        <fullName evidence="1">Uncharacterized protein</fullName>
    </submittedName>
</protein>
<gene>
    <name evidence="1" type="ORF">LXM26_30400</name>
</gene>
<proteinExistence type="predicted"/>
<keyword evidence="2" id="KW-1185">Reference proteome</keyword>
<reference evidence="1" key="1">
    <citation type="submission" date="2021-12" db="EMBL/GenBank/DDBJ databases">
        <title>Novel species in genus Dyadobacter.</title>
        <authorList>
            <person name="Ma C."/>
        </authorList>
    </citation>
    <scope>NUCLEOTIDE SEQUENCE</scope>
    <source>
        <strain evidence="1">LJ419</strain>
    </source>
</reference>
<evidence type="ECO:0000313" key="2">
    <source>
        <dbReference type="Proteomes" id="UP001139000"/>
    </source>
</evidence>
<dbReference type="AlphaFoldDB" id="A0A9X1TGT2"/>